<reference evidence="4 5" key="1">
    <citation type="submission" date="2021-06" db="EMBL/GenBank/DDBJ databases">
        <title>Actinomycetes sequencing.</title>
        <authorList>
            <person name="Shan Q."/>
        </authorList>
    </citation>
    <scope>NUCLEOTIDE SEQUENCE [LARGE SCALE GENOMIC DNA]</scope>
    <source>
        <strain evidence="4 5">NEAU-G5</strain>
    </source>
</reference>
<dbReference type="InterPro" id="IPR038332">
    <property type="entry name" value="PPE_sf"/>
</dbReference>
<sequence>MVAGFTGVVWEARPVEMMSGQLEVGTHAVPMAGAIAGWTGLSAAWVDATATLTRILAELGIGMLGANGVAAAAQFTAFTGWCGEQTAMAIGMAAKAEAHTAAYTIASLVMPTPPEVAAVDAARVAAHVSGGDLMGAGEASEAAYVEIQTRAALVMETYEAATSLMAATPATFLLPPPIAIGAGLIGGALDVAQAAQADVNPVAQAVSSAQTALANPATAGAAQQAATQVAGVAGSVVSTGAPMVGDAAQSVVSASTAGSTTVAPGMMGGAALGGGMSTGVMSFSSAGSLNIGGGAGSLEIPEGWGAGLGNLTPSTAPEIPTATTPASVGSAATQPASTRPVSTGNPLMGHQAEEEEEEFHKNELVHGEYFADGRIIASGVIGGDPNADR</sequence>
<feature type="domain" description="PPE" evidence="3">
    <location>
        <begin position="10"/>
        <end position="167"/>
    </location>
</feature>
<feature type="compositionally biased region" description="Low complexity" evidence="2">
    <location>
        <begin position="312"/>
        <end position="326"/>
    </location>
</feature>
<organism evidence="4 5">
    <name type="scientific">Nocardia albiluteola</name>
    <dbReference type="NCBI Taxonomy" id="2842303"/>
    <lineage>
        <taxon>Bacteria</taxon>
        <taxon>Bacillati</taxon>
        <taxon>Actinomycetota</taxon>
        <taxon>Actinomycetes</taxon>
        <taxon>Mycobacteriales</taxon>
        <taxon>Nocardiaceae</taxon>
        <taxon>Nocardia</taxon>
    </lineage>
</organism>
<evidence type="ECO:0000256" key="1">
    <source>
        <dbReference type="ARBA" id="ARBA00010652"/>
    </source>
</evidence>
<proteinExistence type="inferred from homology"/>
<feature type="compositionally biased region" description="Polar residues" evidence="2">
    <location>
        <begin position="330"/>
        <end position="345"/>
    </location>
</feature>
<feature type="region of interest" description="Disordered" evidence="2">
    <location>
        <begin position="312"/>
        <end position="345"/>
    </location>
</feature>
<dbReference type="SUPFAM" id="SSF140459">
    <property type="entry name" value="PE/PPE dimer-like"/>
    <property type="match status" value="1"/>
</dbReference>
<dbReference type="Gene3D" id="1.20.1260.20">
    <property type="entry name" value="PPE superfamily"/>
    <property type="match status" value="1"/>
</dbReference>
<gene>
    <name evidence="4" type="ORF">KO481_01390</name>
</gene>
<evidence type="ECO:0000259" key="3">
    <source>
        <dbReference type="Pfam" id="PF00823"/>
    </source>
</evidence>
<dbReference type="InterPro" id="IPR000030">
    <property type="entry name" value="PPE_dom"/>
</dbReference>
<dbReference type="Pfam" id="PF00823">
    <property type="entry name" value="PPE"/>
    <property type="match status" value="1"/>
</dbReference>
<name>A0ABS6ARL6_9NOCA</name>
<keyword evidence="5" id="KW-1185">Reference proteome</keyword>
<dbReference type="EMBL" id="JAHKNI010000001">
    <property type="protein sequence ID" value="MBU3060181.1"/>
    <property type="molecule type" value="Genomic_DNA"/>
</dbReference>
<dbReference type="RefSeq" id="WP_215915086.1">
    <property type="nucleotide sequence ID" value="NZ_JAHKNI010000001.1"/>
</dbReference>
<comment type="caution">
    <text evidence="4">The sequence shown here is derived from an EMBL/GenBank/DDBJ whole genome shotgun (WGS) entry which is preliminary data.</text>
</comment>
<dbReference type="Proteomes" id="UP000733379">
    <property type="component" value="Unassembled WGS sequence"/>
</dbReference>
<accession>A0ABS6ARL6</accession>
<evidence type="ECO:0000256" key="2">
    <source>
        <dbReference type="SAM" id="MobiDB-lite"/>
    </source>
</evidence>
<evidence type="ECO:0000313" key="5">
    <source>
        <dbReference type="Proteomes" id="UP000733379"/>
    </source>
</evidence>
<comment type="similarity">
    <text evidence="1">Belongs to the mycobacterial PPE family.</text>
</comment>
<evidence type="ECO:0000313" key="4">
    <source>
        <dbReference type="EMBL" id="MBU3060181.1"/>
    </source>
</evidence>
<protein>
    <submittedName>
        <fullName evidence="4">PPE family protein</fullName>
    </submittedName>
</protein>